<dbReference type="InterPro" id="IPR011009">
    <property type="entry name" value="Kinase-like_dom_sf"/>
</dbReference>
<dbReference type="PANTHER" id="PTHR44329">
    <property type="entry name" value="SERINE/THREONINE-PROTEIN KINASE TNNI3K-RELATED"/>
    <property type="match status" value="1"/>
</dbReference>
<accession>A0AAD6YFB5</accession>
<dbReference type="PANTHER" id="PTHR44329:SF288">
    <property type="entry name" value="MITOGEN-ACTIVATED PROTEIN KINASE KINASE KINASE 20"/>
    <property type="match status" value="1"/>
</dbReference>
<keyword evidence="1" id="KW-0808">Transferase</keyword>
<evidence type="ECO:0000256" key="4">
    <source>
        <dbReference type="ARBA" id="ARBA00022840"/>
    </source>
</evidence>
<keyword evidence="3 6" id="KW-0418">Kinase</keyword>
<feature type="domain" description="Protein kinase" evidence="5">
    <location>
        <begin position="85"/>
        <end position="332"/>
    </location>
</feature>
<dbReference type="EMBL" id="JARJCW010000020">
    <property type="protein sequence ID" value="KAJ7213875.1"/>
    <property type="molecule type" value="Genomic_DNA"/>
</dbReference>
<dbReference type="InterPro" id="IPR008266">
    <property type="entry name" value="Tyr_kinase_AS"/>
</dbReference>
<dbReference type="InterPro" id="IPR051681">
    <property type="entry name" value="Ser/Thr_Kinases-Pseudokinases"/>
</dbReference>
<dbReference type="Proteomes" id="UP001219525">
    <property type="component" value="Unassembled WGS sequence"/>
</dbReference>
<dbReference type="PROSITE" id="PS50011">
    <property type="entry name" value="PROTEIN_KINASE_DOM"/>
    <property type="match status" value="1"/>
</dbReference>
<dbReference type="InterPro" id="IPR000719">
    <property type="entry name" value="Prot_kinase_dom"/>
</dbReference>
<dbReference type="SMART" id="SM00220">
    <property type="entry name" value="S_TKc"/>
    <property type="match status" value="1"/>
</dbReference>
<dbReference type="GO" id="GO:0004674">
    <property type="term" value="F:protein serine/threonine kinase activity"/>
    <property type="evidence" value="ECO:0007669"/>
    <property type="project" value="TreeGrafter"/>
</dbReference>
<evidence type="ECO:0000256" key="1">
    <source>
        <dbReference type="ARBA" id="ARBA00022679"/>
    </source>
</evidence>
<evidence type="ECO:0000256" key="2">
    <source>
        <dbReference type="ARBA" id="ARBA00022741"/>
    </source>
</evidence>
<dbReference type="AlphaFoldDB" id="A0AAD6YFB5"/>
<dbReference type="GO" id="GO:0005524">
    <property type="term" value="F:ATP binding"/>
    <property type="evidence" value="ECO:0007669"/>
    <property type="project" value="UniProtKB-KW"/>
</dbReference>
<keyword evidence="7" id="KW-1185">Reference proteome</keyword>
<keyword evidence="2" id="KW-0547">Nucleotide-binding</keyword>
<evidence type="ECO:0000259" key="5">
    <source>
        <dbReference type="PROSITE" id="PS50011"/>
    </source>
</evidence>
<organism evidence="6 7">
    <name type="scientific">Mycena pura</name>
    <dbReference type="NCBI Taxonomy" id="153505"/>
    <lineage>
        <taxon>Eukaryota</taxon>
        <taxon>Fungi</taxon>
        <taxon>Dikarya</taxon>
        <taxon>Basidiomycota</taxon>
        <taxon>Agaricomycotina</taxon>
        <taxon>Agaricomycetes</taxon>
        <taxon>Agaricomycetidae</taxon>
        <taxon>Agaricales</taxon>
        <taxon>Marasmiineae</taxon>
        <taxon>Mycenaceae</taxon>
        <taxon>Mycena</taxon>
    </lineage>
</organism>
<gene>
    <name evidence="6" type="ORF">GGX14DRAFT_77006</name>
</gene>
<keyword evidence="4" id="KW-0067">ATP-binding</keyword>
<sequence>MLFQEHVKKTLALYQTYPDIYRLWSELKWEEVPGDNNCVILWYGSASNGDELVEPPRFCVRLIAKLPNTLAWKIVHYEADIPPEYYDHNIEIDGDLVRHIPFKEVPNDDDEECIDEDCTDELLALPLIEYDPSIHFSKKARFKAEIKNLLRCGGSTHVVQLLGRTADNQLVFPRYKYDMFIFSLLHSNKITIAFVKKLLLSLIDGLAYLHSQNIIHRDLTARNLLMSGNISSADPAVVIADLQCFAASYSAAPELRIRDGTWDMSTFSFASDIYALGVCLREFILPCHHRSRMMGFDVPAPFKHIYDACRQELPQNRPGLPELRLMALAIEE</sequence>
<name>A0AAD6YFB5_9AGAR</name>
<protein>
    <submittedName>
        <fullName evidence="6">Kinase-like domain-containing protein</fullName>
    </submittedName>
</protein>
<evidence type="ECO:0000256" key="3">
    <source>
        <dbReference type="ARBA" id="ARBA00022777"/>
    </source>
</evidence>
<evidence type="ECO:0000313" key="7">
    <source>
        <dbReference type="Proteomes" id="UP001219525"/>
    </source>
</evidence>
<dbReference type="Gene3D" id="1.10.510.10">
    <property type="entry name" value="Transferase(Phosphotransferase) domain 1"/>
    <property type="match status" value="1"/>
</dbReference>
<reference evidence="6" key="1">
    <citation type="submission" date="2023-03" db="EMBL/GenBank/DDBJ databases">
        <title>Massive genome expansion in bonnet fungi (Mycena s.s.) driven by repeated elements and novel gene families across ecological guilds.</title>
        <authorList>
            <consortium name="Lawrence Berkeley National Laboratory"/>
            <person name="Harder C.B."/>
            <person name="Miyauchi S."/>
            <person name="Viragh M."/>
            <person name="Kuo A."/>
            <person name="Thoen E."/>
            <person name="Andreopoulos B."/>
            <person name="Lu D."/>
            <person name="Skrede I."/>
            <person name="Drula E."/>
            <person name="Henrissat B."/>
            <person name="Morin E."/>
            <person name="Kohler A."/>
            <person name="Barry K."/>
            <person name="LaButti K."/>
            <person name="Morin E."/>
            <person name="Salamov A."/>
            <person name="Lipzen A."/>
            <person name="Mereny Z."/>
            <person name="Hegedus B."/>
            <person name="Baldrian P."/>
            <person name="Stursova M."/>
            <person name="Weitz H."/>
            <person name="Taylor A."/>
            <person name="Grigoriev I.V."/>
            <person name="Nagy L.G."/>
            <person name="Martin F."/>
            <person name="Kauserud H."/>
        </authorList>
    </citation>
    <scope>NUCLEOTIDE SEQUENCE</scope>
    <source>
        <strain evidence="6">9144</strain>
    </source>
</reference>
<evidence type="ECO:0000313" key="6">
    <source>
        <dbReference type="EMBL" id="KAJ7213875.1"/>
    </source>
</evidence>
<proteinExistence type="predicted"/>
<dbReference type="SUPFAM" id="SSF56112">
    <property type="entry name" value="Protein kinase-like (PK-like)"/>
    <property type="match status" value="1"/>
</dbReference>
<comment type="caution">
    <text evidence="6">The sequence shown here is derived from an EMBL/GenBank/DDBJ whole genome shotgun (WGS) entry which is preliminary data.</text>
</comment>
<dbReference type="Pfam" id="PF07714">
    <property type="entry name" value="PK_Tyr_Ser-Thr"/>
    <property type="match status" value="1"/>
</dbReference>
<dbReference type="PROSITE" id="PS00109">
    <property type="entry name" value="PROTEIN_KINASE_TYR"/>
    <property type="match status" value="1"/>
</dbReference>
<dbReference type="InterPro" id="IPR001245">
    <property type="entry name" value="Ser-Thr/Tyr_kinase_cat_dom"/>
</dbReference>